<comment type="caution">
    <text evidence="4">The sequence shown here is derived from an EMBL/GenBank/DDBJ whole genome shotgun (WGS) entry which is preliminary data.</text>
</comment>
<dbReference type="SUPFAM" id="SSF52777">
    <property type="entry name" value="CoA-dependent acyltransferases"/>
    <property type="match status" value="5"/>
</dbReference>
<keyword evidence="2" id="KW-0597">Phosphoprotein</keyword>
<feature type="domain" description="Carrier" evidence="3">
    <location>
        <begin position="913"/>
        <end position="991"/>
    </location>
</feature>
<dbReference type="InterPro" id="IPR020845">
    <property type="entry name" value="AMP-binding_CS"/>
</dbReference>
<dbReference type="SUPFAM" id="SSF56801">
    <property type="entry name" value="Acetyl-CoA synthetase-like"/>
    <property type="match status" value="1"/>
</dbReference>
<dbReference type="InterPro" id="IPR009081">
    <property type="entry name" value="PP-bd_ACP"/>
</dbReference>
<dbReference type="InterPro" id="IPR045851">
    <property type="entry name" value="AMP-bd_C_sf"/>
</dbReference>
<evidence type="ECO:0000256" key="1">
    <source>
        <dbReference type="ARBA" id="ARBA00022450"/>
    </source>
</evidence>
<evidence type="ECO:0000256" key="2">
    <source>
        <dbReference type="ARBA" id="ARBA00022553"/>
    </source>
</evidence>
<accession>A0A815C8P4</accession>
<dbReference type="GO" id="GO:0003824">
    <property type="term" value="F:catalytic activity"/>
    <property type="evidence" value="ECO:0007669"/>
    <property type="project" value="InterPro"/>
</dbReference>
<dbReference type="InterPro" id="IPR001242">
    <property type="entry name" value="Condensation_dom"/>
</dbReference>
<gene>
    <name evidence="4" type="ORF">BJG266_LOCUS31358</name>
    <name evidence="5" type="ORF">QVE165_LOCUS48338</name>
</gene>
<dbReference type="Gene3D" id="3.30.300.30">
    <property type="match status" value="1"/>
</dbReference>
<keyword evidence="1" id="KW-0596">Phosphopantetheine</keyword>
<dbReference type="Proteomes" id="UP000663877">
    <property type="component" value="Unassembled WGS sequence"/>
</dbReference>
<evidence type="ECO:0000313" key="5">
    <source>
        <dbReference type="EMBL" id="CAF1565837.1"/>
    </source>
</evidence>
<reference evidence="4" key="1">
    <citation type="submission" date="2021-02" db="EMBL/GenBank/DDBJ databases">
        <authorList>
            <person name="Nowell W R."/>
        </authorList>
    </citation>
    <scope>NUCLEOTIDE SEQUENCE</scope>
</reference>
<dbReference type="GO" id="GO:0005737">
    <property type="term" value="C:cytoplasm"/>
    <property type="evidence" value="ECO:0007669"/>
    <property type="project" value="TreeGrafter"/>
</dbReference>
<dbReference type="OrthoDB" id="416786at2759"/>
<organism evidence="4 7">
    <name type="scientific">Adineta steineri</name>
    <dbReference type="NCBI Taxonomy" id="433720"/>
    <lineage>
        <taxon>Eukaryota</taxon>
        <taxon>Metazoa</taxon>
        <taxon>Spiralia</taxon>
        <taxon>Gnathifera</taxon>
        <taxon>Rotifera</taxon>
        <taxon>Eurotatoria</taxon>
        <taxon>Bdelloidea</taxon>
        <taxon>Adinetida</taxon>
        <taxon>Adinetidae</taxon>
        <taxon>Adineta</taxon>
    </lineage>
</organism>
<evidence type="ECO:0000313" key="7">
    <source>
        <dbReference type="Proteomes" id="UP000663877"/>
    </source>
</evidence>
<dbReference type="PANTHER" id="PTHR45527:SF1">
    <property type="entry name" value="FATTY ACID SYNTHASE"/>
    <property type="match status" value="1"/>
</dbReference>
<dbReference type="Pfam" id="PF00501">
    <property type="entry name" value="AMP-binding"/>
    <property type="match status" value="1"/>
</dbReference>
<dbReference type="CDD" id="cd05930">
    <property type="entry name" value="A_NRPS"/>
    <property type="match status" value="1"/>
</dbReference>
<evidence type="ECO:0000313" key="6">
    <source>
        <dbReference type="Proteomes" id="UP000663832"/>
    </source>
</evidence>
<dbReference type="PANTHER" id="PTHR45527">
    <property type="entry name" value="NONRIBOSOMAL PEPTIDE SYNTHETASE"/>
    <property type="match status" value="1"/>
</dbReference>
<protein>
    <recommendedName>
        <fullName evidence="3">Carrier domain-containing protein</fullName>
    </recommendedName>
</protein>
<sequence>MTCSQLLKALMKHRNNSMLSSKMRNTILNFSILLKGLVFRCHIIYYEQISSNHILSDKDTLIFNFHHAFFDYPSMDIFLHDLDQAYKTGQLTTDNTTTLRYIDYAVIEQQMSMTGASIFWLDTLYDCKLDQPLSLPYDRYRLMNEYRTNRATSISFDFGQDLSHQFLLHALSNNIKPEHLALATYFIFLFKLTNGEKDLCISMNIDNRYRDELKSIIGLFNNAIPLRCQLDPHWSFHRLLDYVREITSNSMKYSYFPLQHILNQHPSVSQPAFLDISFQFLSFVTRADSKLIMIGDSRLSFIPSTMNINDNVTTDKYDFSLLIQHDLNINQLSCTINASLDLFNVETIAKISQRFHSILKQLFTSVDDQTNKPIYELSLTLSNEQYLMQSLNNTQVSFASPLTCIHHEFVYQVIKNPQKLVVELDEQSLTYCELLYYVQVLSLTLLNEYRITRGEIICQCVERSLSMVIGILSIALVGGAYCPLSSRDPPQRLQVLVNQAHSRLVMVHSTTAAVFSSGILSFNIDSVIHLEDSSYEINLNKLSDVLVTPENVVFVIFTSGSTGIPKAVQLRHRNFTEFMHSFVYTGTVTKFDTIIQMARCSFDNHLLSLVGTLAIGATLVMLRPEGNMDLEYLVSVLDQKQITVMHAVPSLLTSLFNFLTTNKRPAAVKWLRSLCSGGEAVNIKQIRLFQKSVEKRCRIQNHYGPAEITINCACYVIGLTKDQTSIPVGLLLPNYQCYILDEFSQFVCIGHEGELSVSGVGIFAGYFCRDDLTAKAITNINGEMWYKTGDLVRMDSNGLLHYQGRKDYQIKLHGQRIELGEIERCLLNITSISACVVMKWNDDYLVAYVQSSHINEEQLREHSQSHLPPHMIPSSFIILDKLSLNANGKIDRKLLPSPNFSSMHLTIHHELLLPTNDNEIIIHHIWCDLLKQKQISTNTNIFSIGGHSLVIMQLFHQYKTQFHLEMNSLSITDLFQHPTIIDHAQLIQQIKSIKQDNHDYQWLPLHIAQALASYAQERIYLDEQIRFSSTDNNANMYVIPLLYRISSMNDHISISRLQHAFQSIITKHQILRTVLSLDANGIIIQHCLHTDAIMNDKNFSRFSIINLPDQEHKQNEIVKKILNQSDLFDLSIGHVVNCHVLRREQSNDLFTQNNDDLLTKDDLILFTIHHAMFDGASTSILLRDLSLAYQSDDLFSIDDNSFQYIDYSIYEHIMDMTLSQEFWQLELKGYNLVRQLSLPVDRLRSSADQQRSGLASSAQITFDDEICASFLNYASSHHLTLFQLGLAIFYVFIFKLTHGETDLCISSINANRYRSELVNMIGMFVSTLPYRVELDPQWSFDEVVKYVQEKCLSILEHSHYPLQYILSDLHLTQSNVSFLETMFDFITLSEDVSELYLNGVNLQEVSLNESYEMAKFDFSLNFIYNSSSDDNQLSCCFVCSKDLFDQRTIFTLTQRFQYVCEQVFPSTSMEKLFDTCWTTISRLDLILSNELEEMQDVAFCRQSSIKNRAPASFAQVHLLLGEQTYFDTNTPHMVNYNMPFVYCLHAEHTLSVKKLWHALQLVVTKHQSLHTSFIFDIEKNLLMQQVISLNDNNNKQFIFIESIYESEEQLNNIVKNEKCNPQLFDLAQGLVFRCHLVYYKQTSSNNILSDKDMIIFNFHHAIFDFPSMKVFLHDLNHAYTTGQGGKSGSWIPGSSEFFGSQWILRDSDGSCGSCGS</sequence>
<dbReference type="EMBL" id="CAJNOI010000457">
    <property type="protein sequence ID" value="CAF1283925.1"/>
    <property type="molecule type" value="Genomic_DNA"/>
</dbReference>
<dbReference type="Gene3D" id="3.40.50.12780">
    <property type="entry name" value="N-terminal domain of ligase-like"/>
    <property type="match status" value="1"/>
</dbReference>
<dbReference type="Pfam" id="PF00668">
    <property type="entry name" value="Condensation"/>
    <property type="match status" value="3"/>
</dbReference>
<keyword evidence="6" id="KW-1185">Reference proteome</keyword>
<dbReference type="Gene3D" id="3.30.559.10">
    <property type="entry name" value="Chloramphenicol acetyltransferase-like domain"/>
    <property type="match status" value="3"/>
</dbReference>
<dbReference type="InterPro" id="IPR000873">
    <property type="entry name" value="AMP-dep_synth/lig_dom"/>
</dbReference>
<dbReference type="Proteomes" id="UP000663832">
    <property type="component" value="Unassembled WGS sequence"/>
</dbReference>
<evidence type="ECO:0000259" key="3">
    <source>
        <dbReference type="PROSITE" id="PS50075"/>
    </source>
</evidence>
<dbReference type="InterPro" id="IPR042099">
    <property type="entry name" value="ANL_N_sf"/>
</dbReference>
<proteinExistence type="predicted"/>
<dbReference type="Pfam" id="PF00550">
    <property type="entry name" value="PP-binding"/>
    <property type="match status" value="1"/>
</dbReference>
<dbReference type="PROSITE" id="PS00455">
    <property type="entry name" value="AMP_BINDING"/>
    <property type="match status" value="1"/>
</dbReference>
<dbReference type="GO" id="GO:0044550">
    <property type="term" value="P:secondary metabolite biosynthetic process"/>
    <property type="evidence" value="ECO:0007669"/>
    <property type="project" value="TreeGrafter"/>
</dbReference>
<dbReference type="InterPro" id="IPR023213">
    <property type="entry name" value="CAT-like_dom_sf"/>
</dbReference>
<dbReference type="EMBL" id="CAJNOM010000809">
    <property type="protein sequence ID" value="CAF1565837.1"/>
    <property type="molecule type" value="Genomic_DNA"/>
</dbReference>
<name>A0A815C8P4_9BILA</name>
<dbReference type="InterPro" id="IPR036736">
    <property type="entry name" value="ACP-like_sf"/>
</dbReference>
<dbReference type="SUPFAM" id="SSF47336">
    <property type="entry name" value="ACP-like"/>
    <property type="match status" value="1"/>
</dbReference>
<dbReference type="PROSITE" id="PS50075">
    <property type="entry name" value="CARRIER"/>
    <property type="match status" value="1"/>
</dbReference>
<dbReference type="GO" id="GO:0043041">
    <property type="term" value="P:amino acid activation for nonribosomal peptide biosynthetic process"/>
    <property type="evidence" value="ECO:0007669"/>
    <property type="project" value="TreeGrafter"/>
</dbReference>
<evidence type="ECO:0000313" key="4">
    <source>
        <dbReference type="EMBL" id="CAF1283925.1"/>
    </source>
</evidence>
<dbReference type="Gene3D" id="3.30.559.30">
    <property type="entry name" value="Nonribosomal peptide synthetase, condensation domain"/>
    <property type="match status" value="2"/>
</dbReference>
<dbReference type="GO" id="GO:0031177">
    <property type="term" value="F:phosphopantetheine binding"/>
    <property type="evidence" value="ECO:0007669"/>
    <property type="project" value="TreeGrafter"/>
</dbReference>
<dbReference type="Gene3D" id="1.10.1200.10">
    <property type="entry name" value="ACP-like"/>
    <property type="match status" value="1"/>
</dbReference>